<dbReference type="InterPro" id="IPR004893">
    <property type="entry name" value="NifW"/>
</dbReference>
<dbReference type="Pfam" id="PF03206">
    <property type="entry name" value="NifW"/>
    <property type="match status" value="1"/>
</dbReference>
<organism evidence="7 8">
    <name type="scientific">Hydrogenophaga luteola</name>
    <dbReference type="NCBI Taxonomy" id="1591122"/>
    <lineage>
        <taxon>Bacteria</taxon>
        <taxon>Pseudomonadati</taxon>
        <taxon>Pseudomonadota</taxon>
        <taxon>Betaproteobacteria</taxon>
        <taxon>Burkholderiales</taxon>
        <taxon>Comamonadaceae</taxon>
        <taxon>Hydrogenophaga</taxon>
    </lineage>
</organism>
<keyword evidence="8" id="KW-1185">Reference proteome</keyword>
<dbReference type="RefSeq" id="WP_382179884.1">
    <property type="nucleotide sequence ID" value="NZ_JBHRXX010000011.1"/>
</dbReference>
<gene>
    <name evidence="6 7" type="primary">nifW</name>
    <name evidence="7" type="ORF">ACFOPI_23955</name>
</gene>
<dbReference type="NCBIfam" id="NF002009">
    <property type="entry name" value="PRK00810.1"/>
    <property type="match status" value="1"/>
</dbReference>
<comment type="function">
    <text evidence="1 6">May protect the nitrogenase Fe-Mo protein from oxidative damage.</text>
</comment>
<evidence type="ECO:0000313" key="8">
    <source>
        <dbReference type="Proteomes" id="UP001595729"/>
    </source>
</evidence>
<comment type="subunit">
    <text evidence="3 6">Homotrimer; associates with NifD.</text>
</comment>
<reference evidence="8" key="1">
    <citation type="journal article" date="2019" name="Int. J. Syst. Evol. Microbiol.">
        <title>The Global Catalogue of Microorganisms (GCM) 10K type strain sequencing project: providing services to taxonomists for standard genome sequencing and annotation.</title>
        <authorList>
            <consortium name="The Broad Institute Genomics Platform"/>
            <consortium name="The Broad Institute Genome Sequencing Center for Infectious Disease"/>
            <person name="Wu L."/>
            <person name="Ma J."/>
        </authorList>
    </citation>
    <scope>NUCLEOTIDE SEQUENCE [LARGE SCALE GENOMIC DNA]</scope>
    <source>
        <strain evidence="8">KCTC 42501</strain>
    </source>
</reference>
<protein>
    <recommendedName>
        <fullName evidence="4 6">Nitrogenase-stabilizing/protective protein NifW</fullName>
    </recommendedName>
</protein>
<keyword evidence="5 6" id="KW-0535">Nitrogen fixation</keyword>
<dbReference type="EMBL" id="JBHRXX010000011">
    <property type="protein sequence ID" value="MFC3686667.1"/>
    <property type="molecule type" value="Genomic_DNA"/>
</dbReference>
<comment type="similarity">
    <text evidence="2 6">Belongs to the NifW family.</text>
</comment>
<comment type="caution">
    <text evidence="7">The sequence shown here is derived from an EMBL/GenBank/DDBJ whole genome shotgun (WGS) entry which is preliminary data.</text>
</comment>
<name>A0ABV7WCQ5_9BURK</name>
<evidence type="ECO:0000256" key="6">
    <source>
        <dbReference type="HAMAP-Rule" id="MF_00529"/>
    </source>
</evidence>
<sequence>MEDLLTRLKALSSAEDFLQFFGIPFDQAVVNVSRLHILKRFFQYLRQQSADLPQDNEVALFTAYRQLLIQAYGDFVKSTPAQEKVFKVFQDVGGRQHVSIDNLKASLPQRAVA</sequence>
<proteinExistence type="inferred from homology"/>
<accession>A0ABV7WCQ5</accession>
<dbReference type="PIRSF" id="PIRSF005790">
    <property type="entry name" value="NifW"/>
    <property type="match status" value="1"/>
</dbReference>
<evidence type="ECO:0000256" key="2">
    <source>
        <dbReference type="ARBA" id="ARBA00008351"/>
    </source>
</evidence>
<evidence type="ECO:0000313" key="7">
    <source>
        <dbReference type="EMBL" id="MFC3686667.1"/>
    </source>
</evidence>
<evidence type="ECO:0000256" key="5">
    <source>
        <dbReference type="ARBA" id="ARBA00023231"/>
    </source>
</evidence>
<evidence type="ECO:0000256" key="3">
    <source>
        <dbReference type="ARBA" id="ARBA00011284"/>
    </source>
</evidence>
<dbReference type="Proteomes" id="UP001595729">
    <property type="component" value="Unassembled WGS sequence"/>
</dbReference>
<dbReference type="HAMAP" id="MF_00529">
    <property type="entry name" value="NifW"/>
    <property type="match status" value="1"/>
</dbReference>
<evidence type="ECO:0000256" key="4">
    <source>
        <dbReference type="ARBA" id="ARBA00016274"/>
    </source>
</evidence>
<evidence type="ECO:0000256" key="1">
    <source>
        <dbReference type="ARBA" id="ARBA00002247"/>
    </source>
</evidence>